<accession>A0A397HTB9</accession>
<reference evidence="1 2" key="1">
    <citation type="submission" date="2018-08" db="EMBL/GenBank/DDBJ databases">
        <title>Genome and evolution of the arbuscular mycorrhizal fungus Diversispora epigaea (formerly Glomus versiforme) and its bacterial endosymbionts.</title>
        <authorList>
            <person name="Sun X."/>
            <person name="Fei Z."/>
            <person name="Harrison M."/>
        </authorList>
    </citation>
    <scope>NUCLEOTIDE SEQUENCE [LARGE SCALE GENOMIC DNA]</scope>
    <source>
        <strain evidence="1 2">IT104</strain>
    </source>
</reference>
<dbReference type="EMBL" id="PQFF01000283">
    <property type="protein sequence ID" value="RHZ66097.1"/>
    <property type="molecule type" value="Genomic_DNA"/>
</dbReference>
<name>A0A397HTB9_9GLOM</name>
<sequence>MRQGDLKMLYWIGELVQRIRRDLGKYFEVHNGCEDIDTDKGSNKESGEIRRHRKLKIHDKILKFYGNSKQDHSQELLEITKKNGQFSDSAKYLRSLEKFKDAAIMLNENLNNEEIHYANFYNDSCRVDKLVDTMNNAMKADQEGRNSSDIAYEICKLFQEVTKQLVLFVENSKRAKIVMPEAFGYLISLIYLMNRIDYDYKITDLFNQPKQQTLHQESGITKISYHSIEEFRSSLQKITINTPNDQISFQPAELGDGSEQNFVPIFVDYDRDSDRNDDDDEEKK</sequence>
<evidence type="ECO:0000313" key="1">
    <source>
        <dbReference type="EMBL" id="RHZ66097.1"/>
    </source>
</evidence>
<protein>
    <submittedName>
        <fullName evidence="1">Uncharacterized protein</fullName>
    </submittedName>
</protein>
<proteinExistence type="predicted"/>
<dbReference type="Proteomes" id="UP000266861">
    <property type="component" value="Unassembled WGS sequence"/>
</dbReference>
<keyword evidence="2" id="KW-1185">Reference proteome</keyword>
<evidence type="ECO:0000313" key="2">
    <source>
        <dbReference type="Proteomes" id="UP000266861"/>
    </source>
</evidence>
<dbReference type="AlphaFoldDB" id="A0A397HTB9"/>
<organism evidence="1 2">
    <name type="scientific">Diversispora epigaea</name>
    <dbReference type="NCBI Taxonomy" id="1348612"/>
    <lineage>
        <taxon>Eukaryota</taxon>
        <taxon>Fungi</taxon>
        <taxon>Fungi incertae sedis</taxon>
        <taxon>Mucoromycota</taxon>
        <taxon>Glomeromycotina</taxon>
        <taxon>Glomeromycetes</taxon>
        <taxon>Diversisporales</taxon>
        <taxon>Diversisporaceae</taxon>
        <taxon>Diversispora</taxon>
    </lineage>
</organism>
<comment type="caution">
    <text evidence="1">The sequence shown here is derived from an EMBL/GenBank/DDBJ whole genome shotgun (WGS) entry which is preliminary data.</text>
</comment>
<gene>
    <name evidence="1" type="ORF">Glove_309g33</name>
</gene>